<name>A0A0G4I5F7_9ALVE</name>
<dbReference type="AlphaFoldDB" id="A0A0G4I5F7"/>
<keyword evidence="2" id="KW-0732">Signal</keyword>
<evidence type="ECO:0000256" key="1">
    <source>
        <dbReference type="SAM" id="MobiDB-lite"/>
    </source>
</evidence>
<evidence type="ECO:0000313" key="3">
    <source>
        <dbReference type="EMBL" id="CEM52128.1"/>
    </source>
</evidence>
<feature type="region of interest" description="Disordered" evidence="1">
    <location>
        <begin position="294"/>
        <end position="325"/>
    </location>
</feature>
<feature type="chain" id="PRO_5005192749" evidence="2">
    <location>
        <begin position="20"/>
        <end position="588"/>
    </location>
</feature>
<gene>
    <name evidence="3" type="ORF">Cvel_11088</name>
</gene>
<reference evidence="3" key="1">
    <citation type="submission" date="2014-11" db="EMBL/GenBank/DDBJ databases">
        <authorList>
            <person name="Otto D Thomas"/>
            <person name="Naeem Raeece"/>
        </authorList>
    </citation>
    <scope>NUCLEOTIDE SEQUENCE</scope>
</reference>
<organism evidence="3">
    <name type="scientific">Chromera velia CCMP2878</name>
    <dbReference type="NCBI Taxonomy" id="1169474"/>
    <lineage>
        <taxon>Eukaryota</taxon>
        <taxon>Sar</taxon>
        <taxon>Alveolata</taxon>
        <taxon>Colpodellida</taxon>
        <taxon>Chromeraceae</taxon>
        <taxon>Chromera</taxon>
    </lineage>
</organism>
<feature type="signal peptide" evidence="2">
    <location>
        <begin position="1"/>
        <end position="19"/>
    </location>
</feature>
<protein>
    <submittedName>
        <fullName evidence="3">Uncharacterized protein</fullName>
    </submittedName>
</protein>
<accession>A0A0G4I5F7</accession>
<feature type="compositionally biased region" description="Basic and acidic residues" evidence="1">
    <location>
        <begin position="300"/>
        <end position="317"/>
    </location>
</feature>
<evidence type="ECO:0000256" key="2">
    <source>
        <dbReference type="SAM" id="SignalP"/>
    </source>
</evidence>
<dbReference type="VEuPathDB" id="CryptoDB:Cvel_11088"/>
<dbReference type="EMBL" id="CDMZ01005156">
    <property type="protein sequence ID" value="CEM52128.1"/>
    <property type="molecule type" value="Genomic_DNA"/>
</dbReference>
<sequence>MSNILLRSLVLLGWDPIQYSCFPDVSTEEATSPVVDEEYPPGQSLEVLFQTHPYTRDSAFYDRDKSTSLMKLKGGSPYVIENTAKFQMSEGSPDDYSKVIIPWSSILKDGAHCPTPTADNLKCIQFWPAECAENDGWVTAAKTLGFVFVESRVGRGPEIIDSPSRGSGERHLWVDQSWSVDDQAPVFVDGKEKRGAWGEDDLVSMAAITKKKESGTTPLEYSEGRTGDRRRQHFRYIPSYDELFLNNERKLIMINYGAVLMPQRVPSSTGKGFYQLPIFHKLYDFIPQHAHLEKEDEDHTEIRKQGGQKDWRRRETVESTSLSQLTTSSERQGLWEYTLVDRDGRTQFMNEKPERGSCEKSYAYPYWPKSRVFEKELQTLSRREEIFSDRNVRFIRPPQTGHNIKSSDRGLYAEGWCVGLSGSPTHKFFFPALNDGQTLRDGESLVVRKQMRLVAQTKQRTEAGEVKPTGGHALNMFSELRFMKNRGASFWPGTLRSGRFEPSETDDQVFFTCGYFNKEAVTDCKLAVDSDCACKHVDDRTSRDKCSFTSNRPTSRPFLLVLPKFGKSGVPKELPEGADGILPRDLRR</sequence>
<proteinExistence type="predicted"/>